<dbReference type="InterPro" id="IPR005543">
    <property type="entry name" value="PASTA_dom"/>
</dbReference>
<feature type="chain" id="PRO_5013122456" evidence="1">
    <location>
        <begin position="29"/>
        <end position="92"/>
    </location>
</feature>
<dbReference type="RefSeq" id="WP_176444137.1">
    <property type="nucleotide sequence ID" value="NZ_FZOW01000002.1"/>
</dbReference>
<evidence type="ECO:0000313" key="3">
    <source>
        <dbReference type="EMBL" id="SNS45210.1"/>
    </source>
</evidence>
<name>A0A239EKB6_9NOCA</name>
<organism evidence="3 4">
    <name type="scientific">Rhodococcoides kyotonense</name>
    <dbReference type="NCBI Taxonomy" id="398843"/>
    <lineage>
        <taxon>Bacteria</taxon>
        <taxon>Bacillati</taxon>
        <taxon>Actinomycetota</taxon>
        <taxon>Actinomycetes</taxon>
        <taxon>Mycobacteriales</taxon>
        <taxon>Nocardiaceae</taxon>
        <taxon>Rhodococcoides</taxon>
    </lineage>
</organism>
<dbReference type="Gene3D" id="3.30.10.20">
    <property type="match status" value="1"/>
</dbReference>
<evidence type="ECO:0000313" key="4">
    <source>
        <dbReference type="Proteomes" id="UP000198327"/>
    </source>
</evidence>
<feature type="signal peptide" evidence="1">
    <location>
        <begin position="1"/>
        <end position="28"/>
    </location>
</feature>
<gene>
    <name evidence="3" type="ORF">SAMN05421642_102439</name>
</gene>
<feature type="domain" description="PASTA" evidence="2">
    <location>
        <begin position="28"/>
        <end position="92"/>
    </location>
</feature>
<keyword evidence="1" id="KW-0732">Signal</keyword>
<dbReference type="Proteomes" id="UP000198327">
    <property type="component" value="Unassembled WGS sequence"/>
</dbReference>
<dbReference type="Pfam" id="PF03793">
    <property type="entry name" value="PASTA"/>
    <property type="match status" value="1"/>
</dbReference>
<reference evidence="4" key="1">
    <citation type="submission" date="2017-06" db="EMBL/GenBank/DDBJ databases">
        <authorList>
            <person name="Varghese N."/>
            <person name="Submissions S."/>
        </authorList>
    </citation>
    <scope>NUCLEOTIDE SEQUENCE [LARGE SCALE GENOMIC DNA]</scope>
    <source>
        <strain evidence="4">JCM 23211</strain>
    </source>
</reference>
<dbReference type="EMBL" id="FZOW01000002">
    <property type="protein sequence ID" value="SNS45210.1"/>
    <property type="molecule type" value="Genomic_DNA"/>
</dbReference>
<dbReference type="AlphaFoldDB" id="A0A239EKB6"/>
<dbReference type="CDD" id="cd06577">
    <property type="entry name" value="PASTA_pknB"/>
    <property type="match status" value="1"/>
</dbReference>
<proteinExistence type="predicted"/>
<dbReference type="PROSITE" id="PS51178">
    <property type="entry name" value="PASTA"/>
    <property type="match status" value="1"/>
</dbReference>
<sequence>MRASFKKAFAVVAATGAISLGGSAVAHATDRAQVPDVAGMTIPQATEAFYEAGFDNVTANVPDSQDPVIGTNFQAGTYVNENASILLIVPSR</sequence>
<evidence type="ECO:0000259" key="2">
    <source>
        <dbReference type="PROSITE" id="PS51178"/>
    </source>
</evidence>
<keyword evidence="4" id="KW-1185">Reference proteome</keyword>
<evidence type="ECO:0000256" key="1">
    <source>
        <dbReference type="SAM" id="SignalP"/>
    </source>
</evidence>
<protein>
    <submittedName>
        <fullName evidence="3">PASTA domain-containing protein</fullName>
    </submittedName>
</protein>
<accession>A0A239EKB6</accession>